<organism evidence="1 2">
    <name type="scientific">Spirodela intermedia</name>
    <name type="common">Intermediate duckweed</name>
    <dbReference type="NCBI Taxonomy" id="51605"/>
    <lineage>
        <taxon>Eukaryota</taxon>
        <taxon>Viridiplantae</taxon>
        <taxon>Streptophyta</taxon>
        <taxon>Embryophyta</taxon>
        <taxon>Tracheophyta</taxon>
        <taxon>Spermatophyta</taxon>
        <taxon>Magnoliopsida</taxon>
        <taxon>Liliopsida</taxon>
        <taxon>Araceae</taxon>
        <taxon>Lemnoideae</taxon>
        <taxon>Spirodela</taxon>
    </lineage>
</organism>
<keyword evidence="2" id="KW-1185">Reference proteome</keyword>
<comment type="caution">
    <text evidence="1">The sequence shown here is derived from an EMBL/GenBank/DDBJ whole genome shotgun (WGS) entry which is preliminary data.</text>
</comment>
<dbReference type="InterPro" id="IPR043128">
    <property type="entry name" value="Rev_trsase/Diguanyl_cyclase"/>
</dbReference>
<dbReference type="SUPFAM" id="SSF56672">
    <property type="entry name" value="DNA/RNA polymerases"/>
    <property type="match status" value="1"/>
</dbReference>
<dbReference type="InterPro" id="IPR043502">
    <property type="entry name" value="DNA/RNA_pol_sf"/>
</dbReference>
<evidence type="ECO:0000313" key="2">
    <source>
        <dbReference type="Proteomes" id="UP001189122"/>
    </source>
</evidence>
<name>A0ABN7E7Q2_SPIIN</name>
<dbReference type="InterPro" id="IPR051320">
    <property type="entry name" value="Viral_Replic_Matur_Polypro"/>
</dbReference>
<dbReference type="EMBL" id="CACRZD030000026">
    <property type="protein sequence ID" value="CAA6673891.1"/>
    <property type="molecule type" value="Genomic_DNA"/>
</dbReference>
<dbReference type="PANTHER" id="PTHR33064:SF37">
    <property type="entry name" value="RIBONUCLEASE H"/>
    <property type="match status" value="1"/>
</dbReference>
<accession>A0ABN7E7Q2</accession>
<dbReference type="Gene3D" id="3.30.70.270">
    <property type="match status" value="1"/>
</dbReference>
<dbReference type="Proteomes" id="UP001189122">
    <property type="component" value="Unassembled WGS sequence"/>
</dbReference>
<protein>
    <submittedName>
        <fullName evidence="1">Uncharacterized protein</fullName>
    </submittedName>
</protein>
<sequence>MDEVKVKAIKEWIVPRSVKDMWSFLKLTNYYKIFIKGFSPIVAPLINLLKKDEC</sequence>
<dbReference type="PANTHER" id="PTHR33064">
    <property type="entry name" value="POL PROTEIN"/>
    <property type="match status" value="1"/>
</dbReference>
<proteinExistence type="predicted"/>
<evidence type="ECO:0000313" key="1">
    <source>
        <dbReference type="EMBL" id="CAA6673891.1"/>
    </source>
</evidence>
<reference evidence="2" key="1">
    <citation type="journal article" date="2020" name="Sci. Rep.">
        <title>Chromosome-scale genome assembly for the duckweed Spirodela intermedia, integrating cytogenetic maps, PacBio and Oxford Nanopore libraries.</title>
        <authorList>
            <person name="Hoang P.T.N."/>
            <person name="Fiebig A."/>
            <person name="Novak P."/>
            <person name="Macas J."/>
            <person name="Cao H.X."/>
            <person name="Stepanenko A."/>
            <person name="Chen G."/>
            <person name="Borisjuk N."/>
            <person name="Scholz U."/>
            <person name="Schubert I."/>
        </authorList>
    </citation>
    <scope>NUCLEOTIDE SEQUENCE [LARGE SCALE GENOMIC DNA]</scope>
</reference>
<gene>
    <name evidence="1" type="ORF">SI7747_UN010939</name>
</gene>